<comment type="similarity">
    <text evidence="13">Belongs to the LpxK family.</text>
</comment>
<dbReference type="Pfam" id="PF02606">
    <property type="entry name" value="LpxK"/>
    <property type="match status" value="1"/>
</dbReference>
<dbReference type="PANTHER" id="PTHR42724:SF1">
    <property type="entry name" value="TETRAACYLDISACCHARIDE 4'-KINASE, MITOCHONDRIAL-RELATED"/>
    <property type="match status" value="1"/>
</dbReference>
<evidence type="ECO:0000313" key="15">
    <source>
        <dbReference type="EMBL" id="MDP4536935.1"/>
    </source>
</evidence>
<keyword evidence="16" id="KW-1185">Reference proteome</keyword>
<evidence type="ECO:0000256" key="4">
    <source>
        <dbReference type="ARBA" id="ARBA00016436"/>
    </source>
</evidence>
<evidence type="ECO:0000256" key="12">
    <source>
        <dbReference type="ARBA" id="ARBA00029757"/>
    </source>
</evidence>
<dbReference type="PANTHER" id="PTHR42724">
    <property type="entry name" value="TETRAACYLDISACCHARIDE 4'-KINASE"/>
    <property type="match status" value="1"/>
</dbReference>
<feature type="transmembrane region" description="Helical" evidence="14">
    <location>
        <begin position="16"/>
        <end position="35"/>
    </location>
</feature>
<keyword evidence="14" id="KW-0472">Membrane</keyword>
<dbReference type="EMBL" id="JAUZVZ010000016">
    <property type="protein sequence ID" value="MDP4536935.1"/>
    <property type="molecule type" value="Genomic_DNA"/>
</dbReference>
<keyword evidence="5 13" id="KW-0444">Lipid biosynthesis</keyword>
<dbReference type="RefSeq" id="WP_305894198.1">
    <property type="nucleotide sequence ID" value="NZ_JAUZVZ010000016.1"/>
</dbReference>
<feature type="binding site" evidence="13">
    <location>
        <begin position="57"/>
        <end position="64"/>
    </location>
    <ligand>
        <name>ATP</name>
        <dbReference type="ChEBI" id="CHEBI:30616"/>
    </ligand>
</feature>
<dbReference type="NCBIfam" id="TIGR00682">
    <property type="entry name" value="lpxK"/>
    <property type="match status" value="1"/>
</dbReference>
<accession>A0ABT9H209</accession>
<gene>
    <name evidence="13 15" type="primary">lpxK</name>
    <name evidence="15" type="ORF">Q3O60_12100</name>
</gene>
<evidence type="ECO:0000256" key="14">
    <source>
        <dbReference type="SAM" id="Phobius"/>
    </source>
</evidence>
<keyword evidence="14" id="KW-1133">Transmembrane helix</keyword>
<dbReference type="EC" id="2.7.1.130" evidence="3 13"/>
<dbReference type="SUPFAM" id="SSF52540">
    <property type="entry name" value="P-loop containing nucleoside triphosphate hydrolases"/>
    <property type="match status" value="1"/>
</dbReference>
<dbReference type="GO" id="GO:0009029">
    <property type="term" value="F:lipid-A 4'-kinase activity"/>
    <property type="evidence" value="ECO:0007669"/>
    <property type="project" value="UniProtKB-EC"/>
</dbReference>
<evidence type="ECO:0000256" key="2">
    <source>
        <dbReference type="ARBA" id="ARBA00004870"/>
    </source>
</evidence>
<keyword evidence="6 13" id="KW-0441">Lipid A biosynthesis</keyword>
<keyword evidence="9 13" id="KW-0418">Kinase</keyword>
<keyword evidence="11 13" id="KW-0443">Lipid metabolism</keyword>
<name>A0ABT9H209_9GAMM</name>
<keyword evidence="14" id="KW-0812">Transmembrane</keyword>
<keyword evidence="7 13" id="KW-0808">Transferase</keyword>
<dbReference type="HAMAP" id="MF_00409">
    <property type="entry name" value="LpxK"/>
    <property type="match status" value="1"/>
</dbReference>
<evidence type="ECO:0000256" key="1">
    <source>
        <dbReference type="ARBA" id="ARBA00002274"/>
    </source>
</evidence>
<comment type="caution">
    <text evidence="15">The sequence shown here is derived from an EMBL/GenBank/DDBJ whole genome shotgun (WGS) entry which is preliminary data.</text>
</comment>
<comment type="catalytic activity">
    <reaction evidence="13">
        <text>a lipid A disaccharide + ATP = a lipid IVA + ADP + H(+)</text>
        <dbReference type="Rhea" id="RHEA:67840"/>
        <dbReference type="ChEBI" id="CHEBI:15378"/>
        <dbReference type="ChEBI" id="CHEBI:30616"/>
        <dbReference type="ChEBI" id="CHEBI:176343"/>
        <dbReference type="ChEBI" id="CHEBI:176425"/>
        <dbReference type="ChEBI" id="CHEBI:456216"/>
        <dbReference type="EC" id="2.7.1.130"/>
    </reaction>
</comment>
<organism evidence="15 16">
    <name type="scientific">Alkalimonas collagenimarina</name>
    <dbReference type="NCBI Taxonomy" id="400390"/>
    <lineage>
        <taxon>Bacteria</taxon>
        <taxon>Pseudomonadati</taxon>
        <taxon>Pseudomonadota</taxon>
        <taxon>Gammaproteobacteria</taxon>
        <taxon>Alkalimonas</taxon>
    </lineage>
</organism>
<evidence type="ECO:0000313" key="16">
    <source>
        <dbReference type="Proteomes" id="UP001231616"/>
    </source>
</evidence>
<evidence type="ECO:0000256" key="3">
    <source>
        <dbReference type="ARBA" id="ARBA00012071"/>
    </source>
</evidence>
<evidence type="ECO:0000256" key="10">
    <source>
        <dbReference type="ARBA" id="ARBA00022840"/>
    </source>
</evidence>
<comment type="pathway">
    <text evidence="2 13">Glycolipid biosynthesis; lipid IV(A) biosynthesis; lipid IV(A) from (3R)-3-hydroxytetradecanoyl-[acyl-carrier-protein] and UDP-N-acetyl-alpha-D-glucosamine: step 6/6.</text>
</comment>
<evidence type="ECO:0000256" key="7">
    <source>
        <dbReference type="ARBA" id="ARBA00022679"/>
    </source>
</evidence>
<evidence type="ECO:0000256" key="13">
    <source>
        <dbReference type="HAMAP-Rule" id="MF_00409"/>
    </source>
</evidence>
<dbReference type="InterPro" id="IPR003758">
    <property type="entry name" value="LpxK"/>
</dbReference>
<keyword evidence="8 13" id="KW-0547">Nucleotide-binding</keyword>
<sequence length="320" mass="35344">MNAIERGWYHSAWWCWLLWPLSGLFWLITAVRRFAYRRGWLKSIALPVPVVVVGNISVGGTGKTPFTLWLCRWLQQQGHRPGIISRGYGARITQPTLVDPSDSAAAVGDEPLLLAQRSGCPVVVCPDRVAAGQYLLSQHDCTIIISDDGLQHYRLQRSLEIVLIDGFRGLGNGLLLPAGPLREPVSRLKQADLVIANSKAHSQAHGCMQLKIVSATGLLEQDILPVGPVHLLAAIGNPERFAHTAEEAGFSIVQRFFYGDHHAYTEQELSLLPTPLLMTEKDAVKCRAFARPGWYQLAVEACPDTEIEQQLATLMADLRS</sequence>
<reference evidence="15 16" key="1">
    <citation type="submission" date="2023-08" db="EMBL/GenBank/DDBJ databases">
        <authorList>
            <person name="Joshi A."/>
            <person name="Thite S."/>
        </authorList>
    </citation>
    <scope>NUCLEOTIDE SEQUENCE [LARGE SCALE GENOMIC DNA]</scope>
    <source>
        <strain evidence="15 16">AC40</strain>
    </source>
</reference>
<dbReference type="Proteomes" id="UP001231616">
    <property type="component" value="Unassembled WGS sequence"/>
</dbReference>
<keyword evidence="10 13" id="KW-0067">ATP-binding</keyword>
<protein>
    <recommendedName>
        <fullName evidence="4 13">Tetraacyldisaccharide 4'-kinase</fullName>
        <ecNumber evidence="3 13">2.7.1.130</ecNumber>
    </recommendedName>
    <alternativeName>
        <fullName evidence="12 13">Lipid A 4'-kinase</fullName>
    </alternativeName>
</protein>
<evidence type="ECO:0000256" key="5">
    <source>
        <dbReference type="ARBA" id="ARBA00022516"/>
    </source>
</evidence>
<evidence type="ECO:0000256" key="8">
    <source>
        <dbReference type="ARBA" id="ARBA00022741"/>
    </source>
</evidence>
<evidence type="ECO:0000256" key="11">
    <source>
        <dbReference type="ARBA" id="ARBA00023098"/>
    </source>
</evidence>
<evidence type="ECO:0000256" key="9">
    <source>
        <dbReference type="ARBA" id="ARBA00022777"/>
    </source>
</evidence>
<proteinExistence type="inferred from homology"/>
<dbReference type="InterPro" id="IPR027417">
    <property type="entry name" value="P-loop_NTPase"/>
</dbReference>
<evidence type="ECO:0000256" key="6">
    <source>
        <dbReference type="ARBA" id="ARBA00022556"/>
    </source>
</evidence>
<comment type="function">
    <text evidence="1 13">Transfers the gamma-phosphate of ATP to the 4'-position of a tetraacyldisaccharide 1-phosphate intermediate (termed DS-1-P) to form tetraacyldisaccharide 1,4'-bis-phosphate (lipid IVA).</text>
</comment>